<feature type="chain" id="PRO_5003213908" description="DUF1795 domain-containing protein" evidence="1">
    <location>
        <begin position="31"/>
        <end position="526"/>
    </location>
</feature>
<proteinExistence type="predicted"/>
<feature type="signal peptide" evidence="1">
    <location>
        <begin position="1"/>
        <end position="30"/>
    </location>
</feature>
<dbReference type="InParanoid" id="E6W3J5"/>
<evidence type="ECO:0000313" key="2">
    <source>
        <dbReference type="EMBL" id="ADU65788.1"/>
    </source>
</evidence>
<evidence type="ECO:0000313" key="3">
    <source>
        <dbReference type="Proteomes" id="UP000002572"/>
    </source>
</evidence>
<dbReference type="OrthoDB" id="517499at2"/>
<reference evidence="2 3" key="1">
    <citation type="submission" date="2010-12" db="EMBL/GenBank/DDBJ databases">
        <title>Complete sequence of Desulfurispirillum indicum S5.</title>
        <authorList>
            <consortium name="US DOE Joint Genome Institute"/>
            <person name="Lucas S."/>
            <person name="Copeland A."/>
            <person name="Lapidus A."/>
            <person name="Cheng J.-F."/>
            <person name="Goodwin L."/>
            <person name="Pitluck S."/>
            <person name="Chertkov O."/>
            <person name="Held B."/>
            <person name="Detter J.C."/>
            <person name="Han C."/>
            <person name="Tapia R."/>
            <person name="Land M."/>
            <person name="Hauser L."/>
            <person name="Kyrpides N."/>
            <person name="Ivanova N."/>
            <person name="Mikhailova N."/>
            <person name="Haggblom M."/>
            <person name="Rauschenbach I."/>
            <person name="Bini E."/>
            <person name="Woyke T."/>
        </authorList>
    </citation>
    <scope>NUCLEOTIDE SEQUENCE [LARGE SCALE GENOMIC DNA]</scope>
    <source>
        <strain evidence="3">ATCC BAA-1389 / DSM 22839 / S5</strain>
    </source>
</reference>
<dbReference type="AlphaFoldDB" id="E6W3J5"/>
<dbReference type="Gene3D" id="3.40.1000.10">
    <property type="entry name" value="Mog1/PsbP, alpha/beta/alpha sandwich"/>
    <property type="match status" value="2"/>
</dbReference>
<dbReference type="eggNOG" id="COG5435">
    <property type="taxonomic scope" value="Bacteria"/>
</dbReference>
<keyword evidence="3" id="KW-1185">Reference proteome</keyword>
<sequence length="526" mass="60092">MKFRPARQRAVLHRLTGACLLVCLFLPAMAHALNQLTEEDTMSIIARDLGIRLAIPADWFAEEATHADRIYMASPQMGYRSSIALSLERLESPTPEAFEKLITGVPDALASRHPDLKILRQQKFMQDNMPAWFIRYQWSHDSVPHSFEQVTALIVTNLDHGSVVQVDGSTIAPLAQEYMPLFADIVNSIEGLGGNEQRDFPPPGYRTHFSYHTHASLALPVEWDPQEESGSHAIYREDIEDREEEIQRPGVLAVHLTRLAQADGSEPQKLLEQTRRISRAEQAVLSESRTTVDGRDATTITLRYRDTEHDLDLFLHQIAFLAGSMLYSLTMVAEEARKDELLPEMTRALQSLRVIPFDDSMIAHSKGGPFQTIFDERLMLSLIIPTPWTGQWDGEKLLRFYGPPQPDFDDYRPTISFQAIPVEGFGYDWLEEVIATLGRDMEEEYNQYTLVLENRFLTEDLDPAHLRRYQWVDEESGLGFSQFQVLLMANSHMYIINGATLTELERQFIPTLMDIFQSLRVIPRSD</sequence>
<name>E6W3J5_DESIS</name>
<evidence type="ECO:0000256" key="1">
    <source>
        <dbReference type="SAM" id="SignalP"/>
    </source>
</evidence>
<keyword evidence="1" id="KW-0732">Signal</keyword>
<dbReference type="RefSeq" id="WP_013505669.1">
    <property type="nucleotide sequence ID" value="NC_014836.1"/>
</dbReference>
<evidence type="ECO:0008006" key="4">
    <source>
        <dbReference type="Google" id="ProtNLM"/>
    </source>
</evidence>
<dbReference type="Proteomes" id="UP000002572">
    <property type="component" value="Chromosome"/>
</dbReference>
<dbReference type="HOGENOM" id="CLU_517532_0_0_0"/>
<gene>
    <name evidence="2" type="ordered locus">Selin_1053</name>
</gene>
<accession>E6W3J5</accession>
<protein>
    <recommendedName>
        <fullName evidence="4">DUF1795 domain-containing protein</fullName>
    </recommendedName>
</protein>
<dbReference type="KEGG" id="din:Selin_1053"/>
<dbReference type="EMBL" id="CP002432">
    <property type="protein sequence ID" value="ADU65788.1"/>
    <property type="molecule type" value="Genomic_DNA"/>
</dbReference>
<organism evidence="2 3">
    <name type="scientific">Desulfurispirillum indicum (strain ATCC BAA-1389 / DSM 22839 / S5)</name>
    <dbReference type="NCBI Taxonomy" id="653733"/>
    <lineage>
        <taxon>Bacteria</taxon>
        <taxon>Pseudomonadati</taxon>
        <taxon>Chrysiogenota</taxon>
        <taxon>Chrysiogenia</taxon>
        <taxon>Chrysiogenales</taxon>
        <taxon>Chrysiogenaceae</taxon>
        <taxon>Desulfurispirillum</taxon>
    </lineage>
</organism>
<dbReference type="STRING" id="653733.Selin_1053"/>